<evidence type="ECO:0000256" key="10">
    <source>
        <dbReference type="SAM" id="MobiDB-lite"/>
    </source>
</evidence>
<dbReference type="OrthoDB" id="5290748at2"/>
<gene>
    <name evidence="12" type="ordered locus">Psesu_1664</name>
</gene>
<dbReference type="GO" id="GO:0097506">
    <property type="term" value="F:deaminated base DNA N-glycosylase activity"/>
    <property type="evidence" value="ECO:0007669"/>
    <property type="project" value="UniProtKB-ARBA"/>
</dbReference>
<dbReference type="CDD" id="cd10030">
    <property type="entry name" value="UDG-F4_TTUDGA_SPO1dp_like"/>
    <property type="match status" value="1"/>
</dbReference>
<dbReference type="Proteomes" id="UP000008632">
    <property type="component" value="Chromosome"/>
</dbReference>
<dbReference type="RefSeq" id="WP_013535334.1">
    <property type="nucleotide sequence ID" value="NC_014924.1"/>
</dbReference>
<dbReference type="GO" id="GO:0046872">
    <property type="term" value="F:metal ion binding"/>
    <property type="evidence" value="ECO:0007669"/>
    <property type="project" value="UniProtKB-KW"/>
</dbReference>
<proteinExistence type="inferred from homology"/>
<dbReference type="KEGG" id="psu:Psesu_1664"/>
<dbReference type="PANTHER" id="PTHR33693:SF9">
    <property type="entry name" value="TYPE-4 URACIL-DNA GLYCOSYLASE"/>
    <property type="match status" value="1"/>
</dbReference>
<keyword evidence="6" id="KW-0378">Hydrolase</keyword>
<name>E6WTK7_PSEUU</name>
<dbReference type="InterPro" id="IPR005122">
    <property type="entry name" value="Uracil-DNA_glycosylase-like"/>
</dbReference>
<keyword evidence="4" id="KW-0479">Metal-binding</keyword>
<dbReference type="STRING" id="743721.Psesu_1664"/>
<dbReference type="InterPro" id="IPR051536">
    <property type="entry name" value="UDG_Type-4/5"/>
</dbReference>
<dbReference type="InterPro" id="IPR005273">
    <property type="entry name" value="Ura-DNA_glyco_family4"/>
</dbReference>
<feature type="compositionally biased region" description="Basic and acidic residues" evidence="10">
    <location>
        <begin position="1"/>
        <end position="12"/>
    </location>
</feature>
<dbReference type="NCBIfam" id="TIGR00758">
    <property type="entry name" value="UDG_fam4"/>
    <property type="match status" value="1"/>
</dbReference>
<dbReference type="SMART" id="SM00986">
    <property type="entry name" value="UDG"/>
    <property type="match status" value="1"/>
</dbReference>
<evidence type="ECO:0000256" key="3">
    <source>
        <dbReference type="ARBA" id="ARBA00022485"/>
    </source>
</evidence>
<feature type="domain" description="Uracil-DNA glycosylase-like" evidence="11">
    <location>
        <begin position="52"/>
        <end position="211"/>
    </location>
</feature>
<dbReference type="AlphaFoldDB" id="E6WTK7"/>
<keyword evidence="3" id="KW-0004">4Fe-4S</keyword>
<comment type="similarity">
    <text evidence="1">Belongs to the uracil-DNA glycosylase (UDG) superfamily. Type 4 (UDGa) family.</text>
</comment>
<dbReference type="InterPro" id="IPR036895">
    <property type="entry name" value="Uracil-DNA_glycosylase-like_sf"/>
</dbReference>
<keyword evidence="7" id="KW-0408">Iron</keyword>
<dbReference type="SUPFAM" id="SSF52141">
    <property type="entry name" value="Uracil-DNA glycosylase-like"/>
    <property type="match status" value="1"/>
</dbReference>
<evidence type="ECO:0000256" key="8">
    <source>
        <dbReference type="ARBA" id="ARBA00023014"/>
    </source>
</evidence>
<evidence type="ECO:0000256" key="1">
    <source>
        <dbReference type="ARBA" id="ARBA00006521"/>
    </source>
</evidence>
<evidence type="ECO:0000256" key="5">
    <source>
        <dbReference type="ARBA" id="ARBA00022763"/>
    </source>
</evidence>
<evidence type="ECO:0000256" key="9">
    <source>
        <dbReference type="ARBA" id="ARBA00023204"/>
    </source>
</evidence>
<dbReference type="PANTHER" id="PTHR33693">
    <property type="entry name" value="TYPE-5 URACIL-DNA GLYCOSYLASE"/>
    <property type="match status" value="1"/>
</dbReference>
<keyword evidence="8" id="KW-0411">Iron-sulfur</keyword>
<evidence type="ECO:0000313" key="13">
    <source>
        <dbReference type="Proteomes" id="UP000008632"/>
    </source>
</evidence>
<reference evidence="12 13" key="1">
    <citation type="submission" date="2011-01" db="EMBL/GenBank/DDBJ databases">
        <title>Complete sequence of Pseudoxanthomonas suwonensis 11-1.</title>
        <authorList>
            <consortium name="US DOE Joint Genome Institute"/>
            <person name="Lucas S."/>
            <person name="Copeland A."/>
            <person name="Lapidus A."/>
            <person name="Cheng J.-F."/>
            <person name="Goodwin L."/>
            <person name="Pitluck S."/>
            <person name="Teshima H."/>
            <person name="Detter J.C."/>
            <person name="Han C."/>
            <person name="Tapia R."/>
            <person name="Land M."/>
            <person name="Hauser L."/>
            <person name="Kyrpides N."/>
            <person name="Ivanova N."/>
            <person name="Ovchinnikova G."/>
            <person name="Siebers A.K."/>
            <person name="Allgaier M."/>
            <person name="Thelen M.P."/>
            <person name="Hugenholtz P."/>
            <person name="Gladden J."/>
            <person name="Woyke T."/>
        </authorList>
    </citation>
    <scope>NUCLEOTIDE SEQUENCE [LARGE SCALE GENOMIC DNA]</scope>
    <source>
        <strain evidence="13">11-1</strain>
    </source>
</reference>
<organism evidence="12 13">
    <name type="scientific">Pseudoxanthomonas suwonensis (strain 11-1)</name>
    <dbReference type="NCBI Taxonomy" id="743721"/>
    <lineage>
        <taxon>Bacteria</taxon>
        <taxon>Pseudomonadati</taxon>
        <taxon>Pseudomonadota</taxon>
        <taxon>Gammaproteobacteria</taxon>
        <taxon>Lysobacterales</taxon>
        <taxon>Lysobacteraceae</taxon>
        <taxon>Pseudoxanthomonas</taxon>
    </lineage>
</organism>
<dbReference type="EMBL" id="CP002446">
    <property type="protein sequence ID" value="ADV27506.1"/>
    <property type="molecule type" value="Genomic_DNA"/>
</dbReference>
<dbReference type="eggNOG" id="COG1573">
    <property type="taxonomic scope" value="Bacteria"/>
</dbReference>
<keyword evidence="9" id="KW-0234">DNA repair</keyword>
<keyword evidence="5" id="KW-0227">DNA damage</keyword>
<sequence>MPRKDDPERVEQAPRLARPVDEVPQGSLSALRREAAGCRRCPLWRPATQTVFGAGPARAQVLLVGEQPGDREDLEGKPFVGPAGQLLRKALVEAGLAPQSLYLTNTVKHFKFQPRGKRRLHQRANAAEQAACRPWLAAELDRINPDIVVALGAMAAQTLFGPGFRLTHQRGQWQRLGPHTQALATWHPSAILRMRSPEREAAYAQLLADLRRLHDPPAG</sequence>
<accession>E6WTK7</accession>
<keyword evidence="13" id="KW-1185">Reference proteome</keyword>
<evidence type="ECO:0000256" key="2">
    <source>
        <dbReference type="ARBA" id="ARBA00019403"/>
    </source>
</evidence>
<protein>
    <recommendedName>
        <fullName evidence="2">Type-4 uracil-DNA glycosylase</fullName>
    </recommendedName>
</protein>
<dbReference type="NCBIfam" id="TIGR03914">
    <property type="entry name" value="UDG_fam_dom"/>
    <property type="match status" value="1"/>
</dbReference>
<dbReference type="Pfam" id="PF03167">
    <property type="entry name" value="UDG"/>
    <property type="match status" value="1"/>
</dbReference>
<feature type="region of interest" description="Disordered" evidence="10">
    <location>
        <begin position="1"/>
        <end position="23"/>
    </location>
</feature>
<evidence type="ECO:0000259" key="11">
    <source>
        <dbReference type="SMART" id="SM00986"/>
    </source>
</evidence>
<dbReference type="GO" id="GO:0051539">
    <property type="term" value="F:4 iron, 4 sulfur cluster binding"/>
    <property type="evidence" value="ECO:0007669"/>
    <property type="project" value="UniProtKB-KW"/>
</dbReference>
<dbReference type="Gene3D" id="3.40.470.10">
    <property type="entry name" value="Uracil-DNA glycosylase-like domain"/>
    <property type="match status" value="1"/>
</dbReference>
<dbReference type="GO" id="GO:0006281">
    <property type="term" value="P:DNA repair"/>
    <property type="evidence" value="ECO:0007669"/>
    <property type="project" value="UniProtKB-KW"/>
</dbReference>
<evidence type="ECO:0000313" key="12">
    <source>
        <dbReference type="EMBL" id="ADV27506.1"/>
    </source>
</evidence>
<evidence type="ECO:0000256" key="4">
    <source>
        <dbReference type="ARBA" id="ARBA00022723"/>
    </source>
</evidence>
<evidence type="ECO:0000256" key="6">
    <source>
        <dbReference type="ARBA" id="ARBA00022801"/>
    </source>
</evidence>
<evidence type="ECO:0000256" key="7">
    <source>
        <dbReference type="ARBA" id="ARBA00023004"/>
    </source>
</evidence>
<dbReference type="SMART" id="SM00987">
    <property type="entry name" value="UreE_C"/>
    <property type="match status" value="1"/>
</dbReference>
<dbReference type="HOGENOM" id="CLU_044815_1_3_6"/>